<name>A0A7Y9TGF1_9BACT</name>
<comment type="caution">
    <text evidence="6">The sequence shown here is derived from an EMBL/GenBank/DDBJ whole genome shotgun (WGS) entry which is preliminary data.</text>
</comment>
<dbReference type="GO" id="GO:0006310">
    <property type="term" value="P:DNA recombination"/>
    <property type="evidence" value="ECO:0007669"/>
    <property type="project" value="UniProtKB-KW"/>
</dbReference>
<dbReference type="NCBIfam" id="NF033581">
    <property type="entry name" value="transpos_IS5_4"/>
    <property type="match status" value="1"/>
</dbReference>
<sequence>MRENRRLTDAVQVSLEASFDALYAASGRPSIAPEYVLRALLLRAFCSVRSERQLVEQLGYNLLFRWFVGLDMGDAAWSHAVFSKNHDRLLTSEVAQQFFAEVNRLAKRSDETHQSKTDPDARFSKKSYGKESKLAYLGHTLVENRHGLIAAAVATEADGYAERDAALLMLHERQKNSSRRIPVGADKAYDTKDFVAAARALHVTPHV</sequence>
<dbReference type="EMBL" id="JACCCW010000002">
    <property type="protein sequence ID" value="NYF79841.1"/>
    <property type="molecule type" value="Genomic_DNA"/>
</dbReference>
<evidence type="ECO:0000256" key="2">
    <source>
        <dbReference type="ARBA" id="ARBA00022578"/>
    </source>
</evidence>
<evidence type="ECO:0000256" key="4">
    <source>
        <dbReference type="ARBA" id="ARBA00023172"/>
    </source>
</evidence>
<dbReference type="InterPro" id="IPR008490">
    <property type="entry name" value="Transposase_InsH_N"/>
</dbReference>
<comment type="similarity">
    <text evidence="1">Belongs to the transposase 11 family.</text>
</comment>
<keyword evidence="4" id="KW-0233">DNA recombination</keyword>
<dbReference type="Proteomes" id="UP000589520">
    <property type="component" value="Unassembled WGS sequence"/>
</dbReference>
<evidence type="ECO:0000259" key="5">
    <source>
        <dbReference type="Pfam" id="PF05598"/>
    </source>
</evidence>
<reference evidence="6 7" key="1">
    <citation type="submission" date="2020-07" db="EMBL/GenBank/DDBJ databases">
        <title>Genomic Encyclopedia of Type Strains, Phase IV (KMG-V): Genome sequencing to study the core and pangenomes of soil and plant-associated prokaryotes.</title>
        <authorList>
            <person name="Whitman W."/>
        </authorList>
    </citation>
    <scope>NUCLEOTIDE SEQUENCE [LARGE SCALE GENOMIC DNA]</scope>
    <source>
        <strain evidence="6 7">X4EP2</strain>
    </source>
</reference>
<dbReference type="InterPro" id="IPR047959">
    <property type="entry name" value="Transpos_IS5"/>
</dbReference>
<dbReference type="GO" id="GO:0003677">
    <property type="term" value="F:DNA binding"/>
    <property type="evidence" value="ECO:0007669"/>
    <property type="project" value="UniProtKB-KW"/>
</dbReference>
<feature type="domain" description="Transposase InsH N-terminal" evidence="5">
    <location>
        <begin position="14"/>
        <end position="88"/>
    </location>
</feature>
<keyword evidence="3" id="KW-0238">DNA-binding</keyword>
<dbReference type="PANTHER" id="PTHR35604:SF2">
    <property type="entry name" value="TRANSPOSASE INSH FOR INSERTION SEQUENCE ELEMENT IS5A-RELATED"/>
    <property type="match status" value="1"/>
</dbReference>
<evidence type="ECO:0000313" key="7">
    <source>
        <dbReference type="Proteomes" id="UP000589520"/>
    </source>
</evidence>
<proteinExistence type="inferred from homology"/>
<gene>
    <name evidence="6" type="ORF">HDF17_002161</name>
</gene>
<dbReference type="AlphaFoldDB" id="A0A7Y9TGF1"/>
<protein>
    <submittedName>
        <fullName evidence="6">Transposase</fullName>
    </submittedName>
</protein>
<dbReference type="Pfam" id="PF05598">
    <property type="entry name" value="DUF772"/>
    <property type="match status" value="1"/>
</dbReference>
<evidence type="ECO:0000256" key="1">
    <source>
        <dbReference type="ARBA" id="ARBA00010075"/>
    </source>
</evidence>
<accession>A0A7Y9TGF1</accession>
<evidence type="ECO:0000256" key="3">
    <source>
        <dbReference type="ARBA" id="ARBA00023125"/>
    </source>
</evidence>
<organism evidence="6 7">
    <name type="scientific">Granulicella arctica</name>
    <dbReference type="NCBI Taxonomy" id="940613"/>
    <lineage>
        <taxon>Bacteria</taxon>
        <taxon>Pseudomonadati</taxon>
        <taxon>Acidobacteriota</taxon>
        <taxon>Terriglobia</taxon>
        <taxon>Terriglobales</taxon>
        <taxon>Acidobacteriaceae</taxon>
        <taxon>Granulicella</taxon>
    </lineage>
</organism>
<keyword evidence="2" id="KW-0815">Transposition</keyword>
<dbReference type="PANTHER" id="PTHR35604">
    <property type="entry name" value="TRANSPOSASE INSH FOR INSERTION SEQUENCE ELEMENT IS5A-RELATED"/>
    <property type="match status" value="1"/>
</dbReference>
<evidence type="ECO:0000313" key="6">
    <source>
        <dbReference type="EMBL" id="NYF79841.1"/>
    </source>
</evidence>
<dbReference type="GO" id="GO:0032196">
    <property type="term" value="P:transposition"/>
    <property type="evidence" value="ECO:0007669"/>
    <property type="project" value="UniProtKB-KW"/>
</dbReference>
<keyword evidence="7" id="KW-1185">Reference proteome</keyword>